<dbReference type="SUPFAM" id="SSF101327">
    <property type="entry name" value="YgfB-like"/>
    <property type="match status" value="1"/>
</dbReference>
<protein>
    <submittedName>
        <fullName evidence="1">UPF0149 family protein</fullName>
    </submittedName>
</protein>
<dbReference type="NCBIfam" id="TIGR02292">
    <property type="entry name" value="ygfB_yecA"/>
    <property type="match status" value="1"/>
</dbReference>
<dbReference type="Proteomes" id="UP001293718">
    <property type="component" value="Unassembled WGS sequence"/>
</dbReference>
<dbReference type="InterPro" id="IPR011978">
    <property type="entry name" value="YgfB-like"/>
</dbReference>
<evidence type="ECO:0000313" key="2">
    <source>
        <dbReference type="Proteomes" id="UP001293718"/>
    </source>
</evidence>
<proteinExistence type="predicted"/>
<comment type="caution">
    <text evidence="1">The sequence shown here is derived from an EMBL/GenBank/DDBJ whole genome shotgun (WGS) entry which is preliminary data.</text>
</comment>
<dbReference type="InterPro" id="IPR036255">
    <property type="entry name" value="YgfB-like_sf"/>
</dbReference>
<gene>
    <name evidence="1" type="ORF">SM757_16200</name>
</gene>
<dbReference type="EMBL" id="JAXOJX010000026">
    <property type="protein sequence ID" value="MDZ5458118.1"/>
    <property type="molecule type" value="Genomic_DNA"/>
</dbReference>
<name>A0ABU5IIX4_9BURK</name>
<reference evidence="1 2" key="1">
    <citation type="submission" date="2023-11" db="EMBL/GenBank/DDBJ databases">
        <title>Draft genome of Azohydromonas lata strain H1 (DSM1123), a polyhydroxyalkanoate producer.</title>
        <authorList>
            <person name="Traversa D."/>
            <person name="D'Addabbo P."/>
            <person name="Pazzani C."/>
            <person name="Manzari C."/>
            <person name="Chiara M."/>
            <person name="Scrascia M."/>
        </authorList>
    </citation>
    <scope>NUCLEOTIDE SEQUENCE [LARGE SCALE GENOMIC DNA]</scope>
    <source>
        <strain evidence="1 2">H1</strain>
    </source>
</reference>
<sequence>MKQDLTDQELGELDELLAAAPEDLQPLDVVMLDGYLCGVLVQPQLLDEADWLPPIFDIEQQPLPADVDGAWLERCTTLIRRRYEALNRALAEDGGFDPIILDPDVPEEEGEAAEPDVPLSEYEQQAVDDAKALQASLPETSRPLMPWVAGFQHATLCFPALMESDDDAVDLTLARIFRHLPAQSDEEREVLSTMDKELPLASVDEAIDDLIMAVAELWDLTQDQRYAVQQVRRDAPKVGRNDPCPCGSGKKFKQCHGKA</sequence>
<dbReference type="InterPro" id="IPR004027">
    <property type="entry name" value="SEC_C_motif"/>
</dbReference>
<dbReference type="Gene3D" id="3.10.450.50">
    <property type="match status" value="1"/>
</dbReference>
<organism evidence="1 2">
    <name type="scientific">Azohydromonas lata</name>
    <dbReference type="NCBI Taxonomy" id="45677"/>
    <lineage>
        <taxon>Bacteria</taxon>
        <taxon>Pseudomonadati</taxon>
        <taxon>Pseudomonadota</taxon>
        <taxon>Betaproteobacteria</taxon>
        <taxon>Burkholderiales</taxon>
        <taxon>Sphaerotilaceae</taxon>
        <taxon>Azohydromonas</taxon>
    </lineage>
</organism>
<dbReference type="RefSeq" id="WP_066337872.1">
    <property type="nucleotide sequence ID" value="NZ_JAXOJX010000026.1"/>
</dbReference>
<dbReference type="PANTHER" id="PTHR33747:SF1">
    <property type="entry name" value="ADENYLATE CYCLASE-ASSOCIATED CAP C-TERMINAL DOMAIN-CONTAINING PROTEIN"/>
    <property type="match status" value="1"/>
</dbReference>
<dbReference type="Pfam" id="PF02810">
    <property type="entry name" value="SEC-C"/>
    <property type="match status" value="1"/>
</dbReference>
<dbReference type="Pfam" id="PF03695">
    <property type="entry name" value="UPF0149"/>
    <property type="match status" value="1"/>
</dbReference>
<keyword evidence="2" id="KW-1185">Reference proteome</keyword>
<dbReference type="PANTHER" id="PTHR33747">
    <property type="entry name" value="UPF0225 PROTEIN SCO1677"/>
    <property type="match status" value="1"/>
</dbReference>
<dbReference type="SUPFAM" id="SSF103642">
    <property type="entry name" value="Sec-C motif"/>
    <property type="match status" value="1"/>
</dbReference>
<evidence type="ECO:0000313" key="1">
    <source>
        <dbReference type="EMBL" id="MDZ5458118.1"/>
    </source>
</evidence>
<accession>A0ABU5IIX4</accession>